<evidence type="ECO:0000313" key="3">
    <source>
        <dbReference type="Proteomes" id="UP000712080"/>
    </source>
</evidence>
<dbReference type="InterPro" id="IPR016181">
    <property type="entry name" value="Acyl_CoA_acyltransferase"/>
</dbReference>
<dbReference type="Pfam" id="PF00583">
    <property type="entry name" value="Acetyltransf_1"/>
    <property type="match status" value="1"/>
</dbReference>
<dbReference type="SUPFAM" id="SSF55729">
    <property type="entry name" value="Acyl-CoA N-acyltransferases (Nat)"/>
    <property type="match status" value="1"/>
</dbReference>
<dbReference type="AlphaFoldDB" id="A0A972JH25"/>
<protein>
    <submittedName>
        <fullName evidence="2">GNAT family N-acetyltransferase</fullName>
    </submittedName>
</protein>
<accession>A0A972JH25</accession>
<proteinExistence type="predicted"/>
<feature type="domain" description="N-acetyltransferase" evidence="1">
    <location>
        <begin position="1"/>
        <end position="145"/>
    </location>
</feature>
<dbReference type="EMBL" id="JAAMPU010000101">
    <property type="protein sequence ID" value="NMH27495.1"/>
    <property type="molecule type" value="Genomic_DNA"/>
</dbReference>
<dbReference type="PROSITE" id="PS51186">
    <property type="entry name" value="GNAT"/>
    <property type="match status" value="1"/>
</dbReference>
<comment type="caution">
    <text evidence="2">The sequence shown here is derived from an EMBL/GenBank/DDBJ whole genome shotgun (WGS) entry which is preliminary data.</text>
</comment>
<keyword evidence="3" id="KW-1185">Reference proteome</keyword>
<dbReference type="GO" id="GO:0016747">
    <property type="term" value="F:acyltransferase activity, transferring groups other than amino-acyl groups"/>
    <property type="evidence" value="ECO:0007669"/>
    <property type="project" value="InterPro"/>
</dbReference>
<dbReference type="Gene3D" id="3.40.630.30">
    <property type="match status" value="1"/>
</dbReference>
<dbReference type="RefSeq" id="WP_169526499.1">
    <property type="nucleotide sequence ID" value="NZ_JAAMPU010000101.1"/>
</dbReference>
<dbReference type="Proteomes" id="UP000712080">
    <property type="component" value="Unassembled WGS sequence"/>
</dbReference>
<sequence>MPQIRPIHSIQTYAVRHPVLRPGKPVETCVFDGDDLNSTSHFGLFDNSELRGVASLFRNNHPGFREERQFQLRGMAVLEEYQGFGYGRQLVQSCEDETRRRAGELLWFNAREGAVGFYENMGYKITGKAFLINGIGMHYVMFKRI</sequence>
<gene>
    <name evidence="2" type="ORF">G6047_05580</name>
</gene>
<reference evidence="2" key="1">
    <citation type="submission" date="2020-02" db="EMBL/GenBank/DDBJ databases">
        <title>Flavobacterium sp. genome.</title>
        <authorList>
            <person name="Jung H.S."/>
            <person name="Baek J.H."/>
            <person name="Jeon C.O."/>
        </authorList>
    </citation>
    <scope>NUCLEOTIDE SEQUENCE</scope>
    <source>
        <strain evidence="2">SE-s28</strain>
    </source>
</reference>
<name>A0A972JH25_9FLAO</name>
<organism evidence="2 3">
    <name type="scientific">Flavobacterium silvaticum</name>
    <dbReference type="NCBI Taxonomy" id="1852020"/>
    <lineage>
        <taxon>Bacteria</taxon>
        <taxon>Pseudomonadati</taxon>
        <taxon>Bacteroidota</taxon>
        <taxon>Flavobacteriia</taxon>
        <taxon>Flavobacteriales</taxon>
        <taxon>Flavobacteriaceae</taxon>
        <taxon>Flavobacterium</taxon>
    </lineage>
</organism>
<evidence type="ECO:0000259" key="1">
    <source>
        <dbReference type="PROSITE" id="PS51186"/>
    </source>
</evidence>
<dbReference type="InterPro" id="IPR000182">
    <property type="entry name" value="GNAT_dom"/>
</dbReference>
<evidence type="ECO:0000313" key="2">
    <source>
        <dbReference type="EMBL" id="NMH27495.1"/>
    </source>
</evidence>
<dbReference type="CDD" id="cd04301">
    <property type="entry name" value="NAT_SF"/>
    <property type="match status" value="1"/>
</dbReference>